<dbReference type="EMBL" id="BARU01019936">
    <property type="protein sequence ID" value="GAH58614.1"/>
    <property type="molecule type" value="Genomic_DNA"/>
</dbReference>
<sequence length="73" mass="8482">MQRKTRSLFEGFCPDCDGLLEMREFKDGGEDGDINHDWWCPDCKLRWLSMDGPPMEANVVAPLDDLMKQFDDI</sequence>
<gene>
    <name evidence="1" type="ORF">S03H2_32791</name>
</gene>
<accession>X1HXS2</accession>
<organism evidence="1">
    <name type="scientific">marine sediment metagenome</name>
    <dbReference type="NCBI Taxonomy" id="412755"/>
    <lineage>
        <taxon>unclassified sequences</taxon>
        <taxon>metagenomes</taxon>
        <taxon>ecological metagenomes</taxon>
    </lineage>
</organism>
<proteinExistence type="predicted"/>
<evidence type="ECO:0000313" key="1">
    <source>
        <dbReference type="EMBL" id="GAH58614.1"/>
    </source>
</evidence>
<protein>
    <submittedName>
        <fullName evidence="1">Uncharacterized protein</fullName>
    </submittedName>
</protein>
<name>X1HXS2_9ZZZZ</name>
<dbReference type="AlphaFoldDB" id="X1HXS2"/>
<reference evidence="1" key="1">
    <citation type="journal article" date="2014" name="Front. Microbiol.">
        <title>High frequency of phylogenetically diverse reductive dehalogenase-homologous genes in deep subseafloor sedimentary metagenomes.</title>
        <authorList>
            <person name="Kawai M."/>
            <person name="Futagami T."/>
            <person name="Toyoda A."/>
            <person name="Takaki Y."/>
            <person name="Nishi S."/>
            <person name="Hori S."/>
            <person name="Arai W."/>
            <person name="Tsubouchi T."/>
            <person name="Morono Y."/>
            <person name="Uchiyama I."/>
            <person name="Ito T."/>
            <person name="Fujiyama A."/>
            <person name="Inagaki F."/>
            <person name="Takami H."/>
        </authorList>
    </citation>
    <scope>NUCLEOTIDE SEQUENCE</scope>
    <source>
        <strain evidence="1">Expedition CK06-06</strain>
    </source>
</reference>
<comment type="caution">
    <text evidence="1">The sequence shown here is derived from an EMBL/GenBank/DDBJ whole genome shotgun (WGS) entry which is preliminary data.</text>
</comment>
<feature type="non-terminal residue" evidence="1">
    <location>
        <position position="73"/>
    </location>
</feature>